<dbReference type="Proteomes" id="UP001139264">
    <property type="component" value="Unassembled WGS sequence"/>
</dbReference>
<gene>
    <name evidence="1" type="ORF">LJ751_01770</name>
</gene>
<protein>
    <submittedName>
        <fullName evidence="1">Uncharacterized protein</fullName>
    </submittedName>
</protein>
<proteinExistence type="predicted"/>
<dbReference type="EMBL" id="JAJFZP010000004">
    <property type="protein sequence ID" value="MCC3268089.1"/>
    <property type="molecule type" value="Genomic_DNA"/>
</dbReference>
<accession>A0A9X1LYP9</accession>
<comment type="caution">
    <text evidence="1">The sequence shown here is derived from an EMBL/GenBank/DDBJ whole genome shotgun (WGS) entry which is preliminary data.</text>
</comment>
<evidence type="ECO:0000313" key="2">
    <source>
        <dbReference type="Proteomes" id="UP001139264"/>
    </source>
</evidence>
<dbReference type="AlphaFoldDB" id="A0A9X1LYP9"/>
<reference evidence="1" key="1">
    <citation type="submission" date="2021-10" db="EMBL/GenBank/DDBJ databases">
        <title>Novel species in genus Arthrobacter.</title>
        <authorList>
            <person name="Liu Y."/>
        </authorList>
    </citation>
    <scope>NUCLEOTIDE SEQUENCE</scope>
    <source>
        <strain evidence="1">Zg-Y809</strain>
    </source>
</reference>
<sequence length="114" mass="13126">MTGKPDCKPWCKDHQTEFGENDCQTSFMIYDDGREEEVPPAPGSMEAFIQDGMPLEVSRITLTAWQNEEHKEPFMDLEFFEAGDDPMQSAIMHVKLDDIRTLHSRLAYILKDLS</sequence>
<organism evidence="1 2">
    <name type="scientific">Arthrobacter gengyunqii</name>
    <dbReference type="NCBI Taxonomy" id="2886940"/>
    <lineage>
        <taxon>Bacteria</taxon>
        <taxon>Bacillati</taxon>
        <taxon>Actinomycetota</taxon>
        <taxon>Actinomycetes</taxon>
        <taxon>Micrococcales</taxon>
        <taxon>Micrococcaceae</taxon>
        <taxon>Arthrobacter</taxon>
    </lineage>
</organism>
<dbReference type="RefSeq" id="WP_227906578.1">
    <property type="nucleotide sequence ID" value="NZ_CP095461.1"/>
</dbReference>
<evidence type="ECO:0000313" key="1">
    <source>
        <dbReference type="EMBL" id="MCC3268089.1"/>
    </source>
</evidence>
<name>A0A9X1LYP9_9MICC</name>